<dbReference type="OrthoDB" id="10268090at2759"/>
<feature type="domain" description="Saccharopine dehydrogenase NADP binding" evidence="2">
    <location>
        <begin position="12"/>
        <end position="140"/>
    </location>
</feature>
<evidence type="ECO:0000256" key="1">
    <source>
        <dbReference type="ARBA" id="ARBA00038048"/>
    </source>
</evidence>
<dbReference type="Gene3D" id="3.40.50.720">
    <property type="entry name" value="NAD(P)-binding Rossmann-like Domain"/>
    <property type="match status" value="1"/>
</dbReference>
<dbReference type="Pfam" id="PF03435">
    <property type="entry name" value="Sacchrp_dh_NADP"/>
    <property type="match status" value="1"/>
</dbReference>
<dbReference type="InterPro" id="IPR005097">
    <property type="entry name" value="Sacchrp_dh_NADP-bd"/>
</dbReference>
<dbReference type="GO" id="GO:0009247">
    <property type="term" value="P:glycolipid biosynthetic process"/>
    <property type="evidence" value="ECO:0007669"/>
    <property type="project" value="TreeGrafter"/>
</dbReference>
<dbReference type="GO" id="GO:0005739">
    <property type="term" value="C:mitochondrion"/>
    <property type="evidence" value="ECO:0007669"/>
    <property type="project" value="TreeGrafter"/>
</dbReference>
<comment type="similarity">
    <text evidence="1">Belongs to the saccharopine dehydrogenase family.</text>
</comment>
<protein>
    <submittedName>
        <fullName evidence="3">Saccharopine dehydrogenase-domain-containing protein</fullName>
    </submittedName>
</protein>
<dbReference type="GO" id="GO:0005886">
    <property type="term" value="C:plasma membrane"/>
    <property type="evidence" value="ECO:0007669"/>
    <property type="project" value="TreeGrafter"/>
</dbReference>
<dbReference type="AlphaFoldDB" id="A0A8K0T4D0"/>
<dbReference type="EMBL" id="JAGPNK010000001">
    <property type="protein sequence ID" value="KAH7329126.1"/>
    <property type="molecule type" value="Genomic_DNA"/>
</dbReference>
<evidence type="ECO:0000313" key="4">
    <source>
        <dbReference type="Proteomes" id="UP000813444"/>
    </source>
</evidence>
<evidence type="ECO:0000259" key="2">
    <source>
        <dbReference type="Pfam" id="PF03435"/>
    </source>
</evidence>
<proteinExistence type="inferred from homology"/>
<dbReference type="InterPro" id="IPR051276">
    <property type="entry name" value="Saccharopine_DH-like_oxidrdct"/>
</dbReference>
<dbReference type="GO" id="GO:0005811">
    <property type="term" value="C:lipid droplet"/>
    <property type="evidence" value="ECO:0007669"/>
    <property type="project" value="TreeGrafter"/>
</dbReference>
<dbReference type="Proteomes" id="UP000813444">
    <property type="component" value="Unassembled WGS sequence"/>
</dbReference>
<keyword evidence="4" id="KW-1185">Reference proteome</keyword>
<dbReference type="PANTHER" id="PTHR12286">
    <property type="entry name" value="SACCHAROPINE DEHYDROGENASE-LIKE OXIDOREDUCTASE"/>
    <property type="match status" value="1"/>
</dbReference>
<evidence type="ECO:0000313" key="3">
    <source>
        <dbReference type="EMBL" id="KAH7329126.1"/>
    </source>
</evidence>
<name>A0A8K0T4D0_9HYPO</name>
<gene>
    <name evidence="3" type="ORF">B0I35DRAFT_473757</name>
</gene>
<dbReference type="InterPro" id="IPR036291">
    <property type="entry name" value="NAD(P)-bd_dom_sf"/>
</dbReference>
<reference evidence="3" key="1">
    <citation type="journal article" date="2021" name="Nat. Commun.">
        <title>Genetic determinants of endophytism in the Arabidopsis root mycobiome.</title>
        <authorList>
            <person name="Mesny F."/>
            <person name="Miyauchi S."/>
            <person name="Thiergart T."/>
            <person name="Pickel B."/>
            <person name="Atanasova L."/>
            <person name="Karlsson M."/>
            <person name="Huettel B."/>
            <person name="Barry K.W."/>
            <person name="Haridas S."/>
            <person name="Chen C."/>
            <person name="Bauer D."/>
            <person name="Andreopoulos W."/>
            <person name="Pangilinan J."/>
            <person name="LaButti K."/>
            <person name="Riley R."/>
            <person name="Lipzen A."/>
            <person name="Clum A."/>
            <person name="Drula E."/>
            <person name="Henrissat B."/>
            <person name="Kohler A."/>
            <person name="Grigoriev I.V."/>
            <person name="Martin F.M."/>
            <person name="Hacquard S."/>
        </authorList>
    </citation>
    <scope>NUCLEOTIDE SEQUENCE</scope>
    <source>
        <strain evidence="3">MPI-CAGE-CH-0235</strain>
    </source>
</reference>
<organism evidence="3 4">
    <name type="scientific">Stachybotrys elegans</name>
    <dbReference type="NCBI Taxonomy" id="80388"/>
    <lineage>
        <taxon>Eukaryota</taxon>
        <taxon>Fungi</taxon>
        <taxon>Dikarya</taxon>
        <taxon>Ascomycota</taxon>
        <taxon>Pezizomycotina</taxon>
        <taxon>Sordariomycetes</taxon>
        <taxon>Hypocreomycetidae</taxon>
        <taxon>Hypocreales</taxon>
        <taxon>Stachybotryaceae</taxon>
        <taxon>Stachybotrys</taxon>
    </lineage>
</organism>
<dbReference type="SUPFAM" id="SSF51735">
    <property type="entry name" value="NAD(P)-binding Rossmann-fold domains"/>
    <property type="match status" value="1"/>
</dbReference>
<sequence length="422" mass="46215">MPIQKHDRRYDVLVLGATGYTGRLTVQQICERLPTTLKWAVAGRSESKLRGVVDDCRQVHPDRLLPAVETANLNDELQLRSLVKKTKVLITTVGPYSLYGEPVFKACAETGTHYLDVTGEFPWVLRMIEKYETAAKTSGAIMLPQIGIESAPADLCTWLMAKSIREELGCGTGEVSMCIQNLKSSPSGGTLATALSIFDVFSLKELAAAAKPYASSPIPHPEPARPRSSLASFLFGVRHVPHLGLVTTSVAGSTDASTVERTWGLLSETESRRGEFYGPRFVWAEYFRTRNLLSGVAVHWALAVGATLLALTPPFRWLIEKFVFRPGEGPELEDAKNELIEYRGVATPDTQPASQKRVICRAHYEGSMYYMTGMFLAQAALTLLEDDVALGGGIYTPACLGQGFVDRCNAAGFKTDVRLVDH</sequence>
<dbReference type="PANTHER" id="PTHR12286:SF5">
    <property type="entry name" value="SACCHAROPINE DEHYDROGENASE-LIKE OXIDOREDUCTASE"/>
    <property type="match status" value="1"/>
</dbReference>
<accession>A0A8K0T4D0</accession>
<comment type="caution">
    <text evidence="3">The sequence shown here is derived from an EMBL/GenBank/DDBJ whole genome shotgun (WGS) entry which is preliminary data.</text>
</comment>